<dbReference type="Pfam" id="PF13416">
    <property type="entry name" value="SBP_bac_8"/>
    <property type="match status" value="1"/>
</dbReference>
<dbReference type="Gene3D" id="3.40.190.10">
    <property type="entry name" value="Periplasmic binding protein-like II"/>
    <property type="match status" value="2"/>
</dbReference>
<dbReference type="GO" id="GO:0019808">
    <property type="term" value="F:polyamine binding"/>
    <property type="evidence" value="ECO:0007669"/>
    <property type="project" value="InterPro"/>
</dbReference>
<keyword evidence="4" id="KW-0574">Periplasm</keyword>
<dbReference type="InterPro" id="IPR006059">
    <property type="entry name" value="SBP"/>
</dbReference>
<dbReference type="PANTHER" id="PTHR30222:SF17">
    <property type="entry name" value="SPERMIDINE_PUTRESCINE-BINDING PERIPLASMIC PROTEIN"/>
    <property type="match status" value="1"/>
</dbReference>
<accession>A0A4V3DDR4</accession>
<evidence type="ECO:0000256" key="2">
    <source>
        <dbReference type="ARBA" id="ARBA00022448"/>
    </source>
</evidence>
<proteinExistence type="predicted"/>
<dbReference type="InterPro" id="IPR001188">
    <property type="entry name" value="Sperm_putr-bd"/>
</dbReference>
<evidence type="ECO:0000256" key="4">
    <source>
        <dbReference type="ARBA" id="ARBA00022764"/>
    </source>
</evidence>
<gene>
    <name evidence="5" type="ORF">A8950_3807</name>
</gene>
<dbReference type="InterPro" id="IPR006311">
    <property type="entry name" value="TAT_signal"/>
</dbReference>
<dbReference type="EMBL" id="SNYW01000014">
    <property type="protein sequence ID" value="TDQ77652.1"/>
    <property type="molecule type" value="Genomic_DNA"/>
</dbReference>
<dbReference type="GO" id="GO:0042597">
    <property type="term" value="C:periplasmic space"/>
    <property type="evidence" value="ECO:0007669"/>
    <property type="project" value="UniProtKB-SubCell"/>
</dbReference>
<dbReference type="PANTHER" id="PTHR30222">
    <property type="entry name" value="SPERMIDINE/PUTRESCINE-BINDING PERIPLASMIC PROTEIN"/>
    <property type="match status" value="1"/>
</dbReference>
<dbReference type="RefSeq" id="WP_166645280.1">
    <property type="nucleotide sequence ID" value="NZ_SNYW01000014.1"/>
</dbReference>
<evidence type="ECO:0000313" key="5">
    <source>
        <dbReference type="EMBL" id="TDQ77652.1"/>
    </source>
</evidence>
<reference evidence="5 6" key="1">
    <citation type="submission" date="2019-03" db="EMBL/GenBank/DDBJ databases">
        <title>Genomic Encyclopedia of Type Strains, Phase III (KMG-III): the genomes of soil and plant-associated and newly described type strains.</title>
        <authorList>
            <person name="Whitman W."/>
        </authorList>
    </citation>
    <scope>NUCLEOTIDE SEQUENCE [LARGE SCALE GENOMIC DNA]</scope>
    <source>
        <strain evidence="5 6">CGMCC 1.7660</strain>
    </source>
</reference>
<comment type="caution">
    <text evidence="5">The sequence shown here is derived from an EMBL/GenBank/DDBJ whole genome shotgun (WGS) entry which is preliminary data.</text>
</comment>
<evidence type="ECO:0000256" key="1">
    <source>
        <dbReference type="ARBA" id="ARBA00004418"/>
    </source>
</evidence>
<organism evidence="5 6">
    <name type="scientific">Dongia mobilis</name>
    <dbReference type="NCBI Taxonomy" id="578943"/>
    <lineage>
        <taxon>Bacteria</taxon>
        <taxon>Pseudomonadati</taxon>
        <taxon>Pseudomonadota</taxon>
        <taxon>Alphaproteobacteria</taxon>
        <taxon>Rhodospirillales</taxon>
        <taxon>Dongiaceae</taxon>
        <taxon>Dongia</taxon>
    </lineage>
</organism>
<sequence length="371" mass="41440">MNKVKFIDRLSQGRISRRDAMRAATAFGVGMAMMPRRSLAAEPLTIMEWSGYEIPELFQSFVDKHGAAPNFSIFANEDEALQKVRGGFNADIVHPCTYSVTPFVEAGLSKPIDTSRLSNWADIFEPLKTTGTVVDGNVVMVPADWGISSIAYRTDLVEPDFLENETWGIFTDERYAGRLSMSDTDAALQIAGLLLGYSRDKIHQMSDEELEATRPLAAKMVEYSRFLWTDNTEIAQALASGEIVAAYAWNETVKTLAEQGLPVKYAYPKEGRFTWLCGLTLLNTGKGDEGQAYDFLDAWLSPETGKFMIEQYGYGHSNRKAFEMSDPAAVEALGITDPVAYLQDGILFQPIESTRQQKMIKMWEELKALKQ</sequence>
<dbReference type="PRINTS" id="PR00909">
    <property type="entry name" value="SPERMDNBNDNG"/>
</dbReference>
<keyword evidence="2" id="KW-0813">Transport</keyword>
<evidence type="ECO:0000313" key="6">
    <source>
        <dbReference type="Proteomes" id="UP000295783"/>
    </source>
</evidence>
<keyword evidence="3" id="KW-0732">Signal</keyword>
<dbReference type="Proteomes" id="UP000295783">
    <property type="component" value="Unassembled WGS sequence"/>
</dbReference>
<evidence type="ECO:0000256" key="3">
    <source>
        <dbReference type="ARBA" id="ARBA00022729"/>
    </source>
</evidence>
<comment type="subcellular location">
    <subcellularLocation>
        <location evidence="1">Periplasm</location>
    </subcellularLocation>
</comment>
<dbReference type="AlphaFoldDB" id="A0A4V3DDR4"/>
<dbReference type="PROSITE" id="PS51318">
    <property type="entry name" value="TAT"/>
    <property type="match status" value="1"/>
</dbReference>
<keyword evidence="6" id="KW-1185">Reference proteome</keyword>
<name>A0A4V3DDR4_9PROT</name>
<protein>
    <submittedName>
        <fullName evidence="5">Spermidine/putrescine transport system substrate-binding protein</fullName>
    </submittedName>
</protein>
<dbReference type="GO" id="GO:0015846">
    <property type="term" value="P:polyamine transport"/>
    <property type="evidence" value="ECO:0007669"/>
    <property type="project" value="InterPro"/>
</dbReference>
<dbReference type="SUPFAM" id="SSF53850">
    <property type="entry name" value="Periplasmic binding protein-like II"/>
    <property type="match status" value="1"/>
</dbReference>